<evidence type="ECO:0000313" key="9">
    <source>
        <dbReference type="Proteomes" id="UP000315901"/>
    </source>
</evidence>
<keyword evidence="9" id="KW-1185">Reference proteome</keyword>
<dbReference type="InterPro" id="IPR050074">
    <property type="entry name" value="DHO_dehydrogenase"/>
</dbReference>
<dbReference type="Pfam" id="PF01180">
    <property type="entry name" value="DHO_dh"/>
    <property type="match status" value="1"/>
</dbReference>
<dbReference type="InterPro" id="IPR013785">
    <property type="entry name" value="Aldolase_TIM"/>
</dbReference>
<organism evidence="8 9">
    <name type="scientific">Maribrevibacterium harenarium</name>
    <dbReference type="NCBI Taxonomy" id="2589817"/>
    <lineage>
        <taxon>Bacteria</taxon>
        <taxon>Pseudomonadati</taxon>
        <taxon>Pseudomonadota</taxon>
        <taxon>Gammaproteobacteria</taxon>
        <taxon>Oceanospirillales</taxon>
        <taxon>Oceanospirillaceae</taxon>
        <taxon>Maribrevibacterium</taxon>
    </lineage>
</organism>
<reference evidence="8 9" key="1">
    <citation type="submission" date="2019-06" db="EMBL/GenBank/DDBJ databases">
        <title>A novel bacterium of genus Marinomonas, isolated from coastal sand.</title>
        <authorList>
            <person name="Huang H."/>
            <person name="Mo K."/>
            <person name="Hu Y."/>
        </authorList>
    </citation>
    <scope>NUCLEOTIDE SEQUENCE [LARGE SCALE GENOMIC DNA]</scope>
    <source>
        <strain evidence="8 9">HB171799</strain>
    </source>
</reference>
<evidence type="ECO:0000256" key="6">
    <source>
        <dbReference type="ARBA" id="ARBA00023002"/>
    </source>
</evidence>
<comment type="pathway">
    <text evidence="2">Pyrimidine metabolism; UMP biosynthesis via de novo pathway.</text>
</comment>
<dbReference type="Gene3D" id="3.20.20.70">
    <property type="entry name" value="Aldolase class I"/>
    <property type="match status" value="1"/>
</dbReference>
<protein>
    <submittedName>
        <fullName evidence="8">Dihydroorotate dehydrogenase-like protein</fullName>
    </submittedName>
</protein>
<keyword evidence="3" id="KW-0285">Flavoprotein</keyword>
<dbReference type="PIRSF" id="PIRSF000164">
    <property type="entry name" value="DHO_oxidase"/>
    <property type="match status" value="1"/>
</dbReference>
<dbReference type="GO" id="GO:0005737">
    <property type="term" value="C:cytoplasm"/>
    <property type="evidence" value="ECO:0007669"/>
    <property type="project" value="InterPro"/>
</dbReference>
<sequence>MVDLSTQYLGLSLANPLVPSASPFSKNLDSAKKLEDAGAAALVMHSMFEEKVLAEEEQLMRFVHQQSYGYGEANSFHPIPDDYITYQEKYLNQLQALKSSLNIPIIASLNGTTPTGWLDYGLMMAEAGADALELNIYYIPTELEETSQLVEDRYVDVLCALRSHINIPITVKLSSQFSALVPFTKRLEQAGADGIVLFNRFYQPDINLETLMIEPSIHLSDPQEALLRIRWTAILADYLTASIAVTGGIHSHEDMLKALLAGADVTHMCSALLHFGEQHITQTLTALTQWLEEHEYESIGQLKGSLSRAKASDAGIYERTNYVQILDSVRSVDGVWG</sequence>
<dbReference type="InterPro" id="IPR005720">
    <property type="entry name" value="Dihydroorotate_DH_cat"/>
</dbReference>
<evidence type="ECO:0000313" key="8">
    <source>
        <dbReference type="EMBL" id="TPE51833.1"/>
    </source>
</evidence>
<dbReference type="GO" id="GO:0006207">
    <property type="term" value="P:'de novo' pyrimidine nucleobase biosynthetic process"/>
    <property type="evidence" value="ECO:0007669"/>
    <property type="project" value="TreeGrafter"/>
</dbReference>
<proteinExistence type="predicted"/>
<dbReference type="NCBIfam" id="NF005741">
    <property type="entry name" value="PRK07565.1"/>
    <property type="match status" value="1"/>
</dbReference>
<dbReference type="UniPathway" id="UPA00070"/>
<dbReference type="PANTHER" id="PTHR48109:SF3">
    <property type="entry name" value="SLL0744 PROTEIN"/>
    <property type="match status" value="1"/>
</dbReference>
<dbReference type="OrthoDB" id="9794954at2"/>
<gene>
    <name evidence="8" type="ORF">FJM67_08835</name>
</gene>
<name>A0A501WPX3_9GAMM</name>
<dbReference type="RefSeq" id="WP_140588525.1">
    <property type="nucleotide sequence ID" value="NZ_VFRR01000014.1"/>
</dbReference>
<dbReference type="EMBL" id="VFRR01000014">
    <property type="protein sequence ID" value="TPE51833.1"/>
    <property type="molecule type" value="Genomic_DNA"/>
</dbReference>
<dbReference type="GO" id="GO:0004152">
    <property type="term" value="F:dihydroorotate dehydrogenase activity"/>
    <property type="evidence" value="ECO:0007669"/>
    <property type="project" value="InterPro"/>
</dbReference>
<dbReference type="Proteomes" id="UP000315901">
    <property type="component" value="Unassembled WGS sequence"/>
</dbReference>
<keyword evidence="6" id="KW-0560">Oxidoreductase</keyword>
<dbReference type="GO" id="GO:0044205">
    <property type="term" value="P:'de novo' UMP biosynthetic process"/>
    <property type="evidence" value="ECO:0007669"/>
    <property type="project" value="UniProtKB-UniPathway"/>
</dbReference>
<evidence type="ECO:0000256" key="5">
    <source>
        <dbReference type="ARBA" id="ARBA00022975"/>
    </source>
</evidence>
<dbReference type="InterPro" id="IPR012135">
    <property type="entry name" value="Dihydroorotate_DH_1_2"/>
</dbReference>
<evidence type="ECO:0000256" key="3">
    <source>
        <dbReference type="ARBA" id="ARBA00022630"/>
    </source>
</evidence>
<comment type="caution">
    <text evidence="8">The sequence shown here is derived from an EMBL/GenBank/DDBJ whole genome shotgun (WGS) entry which is preliminary data.</text>
</comment>
<comment type="cofactor">
    <cofactor evidence="1">
        <name>FMN</name>
        <dbReference type="ChEBI" id="CHEBI:58210"/>
    </cofactor>
</comment>
<dbReference type="AlphaFoldDB" id="A0A501WPX3"/>
<evidence type="ECO:0000259" key="7">
    <source>
        <dbReference type="Pfam" id="PF01180"/>
    </source>
</evidence>
<evidence type="ECO:0000256" key="1">
    <source>
        <dbReference type="ARBA" id="ARBA00001917"/>
    </source>
</evidence>
<keyword evidence="5" id="KW-0665">Pyrimidine biosynthesis</keyword>
<feature type="domain" description="Dihydroorotate dehydrogenase catalytic" evidence="7">
    <location>
        <begin position="4"/>
        <end position="284"/>
    </location>
</feature>
<keyword evidence="4" id="KW-0288">FMN</keyword>
<accession>A0A501WPX3</accession>
<dbReference type="SUPFAM" id="SSF51395">
    <property type="entry name" value="FMN-linked oxidoreductases"/>
    <property type="match status" value="1"/>
</dbReference>
<evidence type="ECO:0000256" key="4">
    <source>
        <dbReference type="ARBA" id="ARBA00022643"/>
    </source>
</evidence>
<evidence type="ECO:0000256" key="2">
    <source>
        <dbReference type="ARBA" id="ARBA00004725"/>
    </source>
</evidence>
<dbReference type="PANTHER" id="PTHR48109">
    <property type="entry name" value="DIHYDROOROTATE DEHYDROGENASE (QUINONE), MITOCHONDRIAL-RELATED"/>
    <property type="match status" value="1"/>
</dbReference>